<organism evidence="1 2">
    <name type="scientific">Cymbomonas tetramitiformis</name>
    <dbReference type="NCBI Taxonomy" id="36881"/>
    <lineage>
        <taxon>Eukaryota</taxon>
        <taxon>Viridiplantae</taxon>
        <taxon>Chlorophyta</taxon>
        <taxon>Pyramimonadophyceae</taxon>
        <taxon>Pyramimonadales</taxon>
        <taxon>Pyramimonadaceae</taxon>
        <taxon>Cymbomonas</taxon>
    </lineage>
</organism>
<reference evidence="1 2" key="1">
    <citation type="journal article" date="2015" name="Genome Biol. Evol.">
        <title>Comparative Genomics of a Bacterivorous Green Alga Reveals Evolutionary Causalities and Consequences of Phago-Mixotrophic Mode of Nutrition.</title>
        <authorList>
            <person name="Burns J.A."/>
            <person name="Paasch A."/>
            <person name="Narechania A."/>
            <person name="Kim E."/>
        </authorList>
    </citation>
    <scope>NUCLEOTIDE SEQUENCE [LARGE SCALE GENOMIC DNA]</scope>
    <source>
        <strain evidence="1 2">PLY_AMNH</strain>
    </source>
</reference>
<protein>
    <recommendedName>
        <fullName evidence="3">Reverse transcriptase</fullName>
    </recommendedName>
</protein>
<accession>A0AAE0LEM3</accession>
<keyword evidence="2" id="KW-1185">Reference proteome</keyword>
<proteinExistence type="predicted"/>
<dbReference type="AlphaFoldDB" id="A0AAE0LEM3"/>
<comment type="caution">
    <text evidence="1">The sequence shown here is derived from an EMBL/GenBank/DDBJ whole genome shotgun (WGS) entry which is preliminary data.</text>
</comment>
<dbReference type="EMBL" id="LGRX02003227">
    <property type="protein sequence ID" value="KAK3282601.1"/>
    <property type="molecule type" value="Genomic_DNA"/>
</dbReference>
<evidence type="ECO:0008006" key="3">
    <source>
        <dbReference type="Google" id="ProtNLM"/>
    </source>
</evidence>
<evidence type="ECO:0000313" key="1">
    <source>
        <dbReference type="EMBL" id="KAK3282601.1"/>
    </source>
</evidence>
<gene>
    <name evidence="1" type="ORF">CYMTET_9666</name>
</gene>
<evidence type="ECO:0000313" key="2">
    <source>
        <dbReference type="Proteomes" id="UP001190700"/>
    </source>
</evidence>
<dbReference type="Proteomes" id="UP001190700">
    <property type="component" value="Unassembled WGS sequence"/>
</dbReference>
<sequence>MASMVGCGQPRFGWQSKQGRIWGNTLLRQPRHPEWVCLKSDAKSGFNAVHREVVFEAIEWDFPELWAWTDLCMGSKRILDRGWGALMTQWQAAPRQIMQNFTN</sequence>
<name>A0AAE0LEM3_9CHLO</name>